<dbReference type="PROSITE" id="PS51387">
    <property type="entry name" value="FAD_PCMH"/>
    <property type="match status" value="1"/>
</dbReference>
<proteinExistence type="inferred from homology"/>
<dbReference type="RefSeq" id="WP_142709884.1">
    <property type="nucleotide sequence ID" value="NZ_VIRS01000060.1"/>
</dbReference>
<accession>A0A545AEJ3</accession>
<dbReference type="InterPro" id="IPR016166">
    <property type="entry name" value="FAD-bd_PCMH"/>
</dbReference>
<dbReference type="GO" id="GO:0016491">
    <property type="term" value="F:oxidoreductase activity"/>
    <property type="evidence" value="ECO:0007669"/>
    <property type="project" value="UniProtKB-KW"/>
</dbReference>
<dbReference type="AlphaFoldDB" id="A0A545AEJ3"/>
<keyword evidence="4" id="KW-0274">FAD</keyword>
<evidence type="ECO:0000259" key="6">
    <source>
        <dbReference type="PROSITE" id="PS51387"/>
    </source>
</evidence>
<dbReference type="GO" id="GO:0071949">
    <property type="term" value="F:FAD binding"/>
    <property type="evidence" value="ECO:0007669"/>
    <property type="project" value="InterPro"/>
</dbReference>
<feature type="domain" description="FAD-binding PCMH-type" evidence="6">
    <location>
        <begin position="24"/>
        <end position="186"/>
    </location>
</feature>
<evidence type="ECO:0000256" key="3">
    <source>
        <dbReference type="ARBA" id="ARBA00022630"/>
    </source>
</evidence>
<sequence length="374" mass="40363">MTTLSKQVKIFRPGDPNYEQARGAQRRPAAIAFPRSPAEAAAVIRRARAEGWRVTSELPEGDLSDTVLVQTDYLSAFDFNRRVARLGAGATWGPLVDALGERGLAVLHGAARSRVVGHALRGGLGWYGRALGLASSTVAAVELVTADGELVRTDEDHEVALFWALRGGGGDNFGLVTAVELRLEWIRTVYAGMLAWDLRDAERVLPRWADWASAAPDAVTTVYRQIRRRDLVVVDGAVLAEDREAEAMLAGLRALRPKVDTFGRVAAGSLGDWPASTSDRCALRSDVPLDGSAVEVWQLGGALGRSAVGAGALDRLDGRFLVSGDVGGRTYLPFVRERVDPASGFAAEVWPLLQQIRRRVDPDGVFRAVHEIPV</sequence>
<dbReference type="InterPro" id="IPR036318">
    <property type="entry name" value="FAD-bd_PCMH-like_sf"/>
</dbReference>
<dbReference type="SUPFAM" id="SSF56176">
    <property type="entry name" value="FAD-binding/transporter-associated domain-like"/>
    <property type="match status" value="1"/>
</dbReference>
<comment type="cofactor">
    <cofactor evidence="1">
        <name>FAD</name>
        <dbReference type="ChEBI" id="CHEBI:57692"/>
    </cofactor>
</comment>
<dbReference type="InterPro" id="IPR006094">
    <property type="entry name" value="Oxid_FAD_bind_N"/>
</dbReference>
<dbReference type="Gene3D" id="3.30.43.10">
    <property type="entry name" value="Uridine Diphospho-n-acetylenolpyruvylglucosamine Reductase, domain 2"/>
    <property type="match status" value="1"/>
</dbReference>
<dbReference type="InterPro" id="IPR016169">
    <property type="entry name" value="FAD-bd_PCMH_sub2"/>
</dbReference>
<organism evidence="7 8">
    <name type="scientific">Cryptosporangium phraense</name>
    <dbReference type="NCBI Taxonomy" id="2593070"/>
    <lineage>
        <taxon>Bacteria</taxon>
        <taxon>Bacillati</taxon>
        <taxon>Actinomycetota</taxon>
        <taxon>Actinomycetes</taxon>
        <taxon>Cryptosporangiales</taxon>
        <taxon>Cryptosporangiaceae</taxon>
        <taxon>Cryptosporangium</taxon>
    </lineage>
</organism>
<comment type="similarity">
    <text evidence="2">Belongs to the oxygen-dependent FAD-linked oxidoreductase family.</text>
</comment>
<dbReference type="InterPro" id="IPR050416">
    <property type="entry name" value="FAD-linked_Oxidoreductase"/>
</dbReference>
<reference evidence="7 8" key="1">
    <citation type="submission" date="2019-07" db="EMBL/GenBank/DDBJ databases">
        <title>Cryptosporangium phraense sp. nov., isolated from plant litter.</title>
        <authorList>
            <person name="Suriyachadkun C."/>
        </authorList>
    </citation>
    <scope>NUCLEOTIDE SEQUENCE [LARGE SCALE GENOMIC DNA]</scope>
    <source>
        <strain evidence="7 8">A-T 5661</strain>
    </source>
</reference>
<dbReference type="EMBL" id="VIRS01000060">
    <property type="protein sequence ID" value="TQS39690.1"/>
    <property type="molecule type" value="Genomic_DNA"/>
</dbReference>
<keyword evidence="5" id="KW-0560">Oxidoreductase</keyword>
<name>A0A545AEJ3_9ACTN</name>
<evidence type="ECO:0000256" key="5">
    <source>
        <dbReference type="ARBA" id="ARBA00023002"/>
    </source>
</evidence>
<evidence type="ECO:0000313" key="7">
    <source>
        <dbReference type="EMBL" id="TQS39690.1"/>
    </source>
</evidence>
<dbReference type="Proteomes" id="UP000317982">
    <property type="component" value="Unassembled WGS sequence"/>
</dbReference>
<dbReference type="OrthoDB" id="9775082at2"/>
<evidence type="ECO:0000256" key="4">
    <source>
        <dbReference type="ARBA" id="ARBA00022827"/>
    </source>
</evidence>
<dbReference type="PANTHER" id="PTHR42973">
    <property type="entry name" value="BINDING OXIDOREDUCTASE, PUTATIVE (AFU_ORTHOLOGUE AFUA_1G17690)-RELATED"/>
    <property type="match status" value="1"/>
</dbReference>
<evidence type="ECO:0000256" key="1">
    <source>
        <dbReference type="ARBA" id="ARBA00001974"/>
    </source>
</evidence>
<dbReference type="Gene3D" id="3.40.462.20">
    <property type="match status" value="1"/>
</dbReference>
<keyword evidence="8" id="KW-1185">Reference proteome</keyword>
<dbReference type="InParanoid" id="A0A545AEJ3"/>
<evidence type="ECO:0000256" key="2">
    <source>
        <dbReference type="ARBA" id="ARBA00005466"/>
    </source>
</evidence>
<keyword evidence="3" id="KW-0285">Flavoprotein</keyword>
<dbReference type="InterPro" id="IPR016167">
    <property type="entry name" value="FAD-bd_PCMH_sub1"/>
</dbReference>
<gene>
    <name evidence="7" type="ORF">FL583_38620</name>
</gene>
<protein>
    <submittedName>
        <fullName evidence="7">FAD-binding oxidoreductase</fullName>
    </submittedName>
</protein>
<dbReference type="Pfam" id="PF01565">
    <property type="entry name" value="FAD_binding_4"/>
    <property type="match status" value="1"/>
</dbReference>
<comment type="caution">
    <text evidence="7">The sequence shown here is derived from an EMBL/GenBank/DDBJ whole genome shotgun (WGS) entry which is preliminary data.</text>
</comment>
<evidence type="ECO:0000313" key="8">
    <source>
        <dbReference type="Proteomes" id="UP000317982"/>
    </source>
</evidence>
<dbReference type="PANTHER" id="PTHR42973:SF39">
    <property type="entry name" value="FAD-BINDING PCMH-TYPE DOMAIN-CONTAINING PROTEIN"/>
    <property type="match status" value="1"/>
</dbReference>
<dbReference type="Gene3D" id="3.30.465.10">
    <property type="match status" value="1"/>
</dbReference>